<protein>
    <submittedName>
        <fullName evidence="2">Uncharacterized protein</fullName>
    </submittedName>
</protein>
<organism evidence="2 3">
    <name type="scientific">Pleurodeles waltl</name>
    <name type="common">Iberian ribbed newt</name>
    <dbReference type="NCBI Taxonomy" id="8319"/>
    <lineage>
        <taxon>Eukaryota</taxon>
        <taxon>Metazoa</taxon>
        <taxon>Chordata</taxon>
        <taxon>Craniata</taxon>
        <taxon>Vertebrata</taxon>
        <taxon>Euteleostomi</taxon>
        <taxon>Amphibia</taxon>
        <taxon>Batrachia</taxon>
        <taxon>Caudata</taxon>
        <taxon>Salamandroidea</taxon>
        <taxon>Salamandridae</taxon>
        <taxon>Pleurodelinae</taxon>
        <taxon>Pleurodeles</taxon>
    </lineage>
</organism>
<dbReference type="EMBL" id="JANPWB010000003">
    <property type="protein sequence ID" value="KAJ1199768.1"/>
    <property type="molecule type" value="Genomic_DNA"/>
</dbReference>
<dbReference type="Proteomes" id="UP001066276">
    <property type="component" value="Chromosome 2_1"/>
</dbReference>
<sequence length="117" mass="13649">MGRKPLPTSGGPPLSLAHLRPAVKDRSRRQLVGSPLLVLRNPHQVLDRPSPKRSILRTLMSCLWPQTLRLSLTGTPQEIGEGQTRKRRRQNHEGEWWLGEGQWQKWLRGRLRRKRQQ</sequence>
<proteinExistence type="predicted"/>
<comment type="caution">
    <text evidence="2">The sequence shown here is derived from an EMBL/GenBank/DDBJ whole genome shotgun (WGS) entry which is preliminary data.</text>
</comment>
<dbReference type="AlphaFoldDB" id="A0AAV7VEN8"/>
<feature type="region of interest" description="Disordered" evidence="1">
    <location>
        <begin position="1"/>
        <end position="27"/>
    </location>
</feature>
<accession>A0AAV7VEN8</accession>
<feature type="compositionally biased region" description="Low complexity" evidence="1">
    <location>
        <begin position="1"/>
        <end position="16"/>
    </location>
</feature>
<evidence type="ECO:0000313" key="2">
    <source>
        <dbReference type="EMBL" id="KAJ1199768.1"/>
    </source>
</evidence>
<evidence type="ECO:0000313" key="3">
    <source>
        <dbReference type="Proteomes" id="UP001066276"/>
    </source>
</evidence>
<name>A0AAV7VEN8_PLEWA</name>
<keyword evidence="3" id="KW-1185">Reference proteome</keyword>
<gene>
    <name evidence="2" type="ORF">NDU88_003601</name>
</gene>
<reference evidence="2" key="1">
    <citation type="journal article" date="2022" name="bioRxiv">
        <title>Sequencing and chromosome-scale assembly of the giantPleurodeles waltlgenome.</title>
        <authorList>
            <person name="Brown T."/>
            <person name="Elewa A."/>
            <person name="Iarovenko S."/>
            <person name="Subramanian E."/>
            <person name="Araus A.J."/>
            <person name="Petzold A."/>
            <person name="Susuki M."/>
            <person name="Suzuki K.-i.T."/>
            <person name="Hayashi T."/>
            <person name="Toyoda A."/>
            <person name="Oliveira C."/>
            <person name="Osipova E."/>
            <person name="Leigh N.D."/>
            <person name="Simon A."/>
            <person name="Yun M.H."/>
        </authorList>
    </citation>
    <scope>NUCLEOTIDE SEQUENCE</scope>
    <source>
        <strain evidence="2">20211129_DDA</strain>
        <tissue evidence="2">Liver</tissue>
    </source>
</reference>
<evidence type="ECO:0000256" key="1">
    <source>
        <dbReference type="SAM" id="MobiDB-lite"/>
    </source>
</evidence>